<accession>A0ABZ1RCG8</accession>
<dbReference type="InterPro" id="IPR027417">
    <property type="entry name" value="P-loop_NTPase"/>
</dbReference>
<evidence type="ECO:0000313" key="2">
    <source>
        <dbReference type="EMBL" id="WUO44425.1"/>
    </source>
</evidence>
<feature type="transmembrane region" description="Helical" evidence="1">
    <location>
        <begin position="29"/>
        <end position="49"/>
    </location>
</feature>
<dbReference type="SUPFAM" id="SSF52540">
    <property type="entry name" value="P-loop containing nucleoside triphosphate hydrolases"/>
    <property type="match status" value="1"/>
</dbReference>
<gene>
    <name evidence="2" type="ORF">OHU17_00560</name>
</gene>
<keyword evidence="1" id="KW-1133">Transmembrane helix</keyword>
<reference evidence="2" key="1">
    <citation type="submission" date="2022-10" db="EMBL/GenBank/DDBJ databases">
        <title>The complete genomes of actinobacterial strains from the NBC collection.</title>
        <authorList>
            <person name="Joergensen T.S."/>
            <person name="Alvarez Arevalo M."/>
            <person name="Sterndorff E.B."/>
            <person name="Faurdal D."/>
            <person name="Vuksanovic O."/>
            <person name="Mourched A.-S."/>
            <person name="Charusanti P."/>
            <person name="Shaw S."/>
            <person name="Blin K."/>
            <person name="Weber T."/>
        </authorList>
    </citation>
    <scope>NUCLEOTIDE SEQUENCE</scope>
    <source>
        <strain evidence="2">NBC_00283</strain>
    </source>
</reference>
<organism evidence="2 3">
    <name type="scientific">Streptomyces goshikiensis</name>
    <dbReference type="NCBI Taxonomy" id="1942"/>
    <lineage>
        <taxon>Bacteria</taxon>
        <taxon>Bacillati</taxon>
        <taxon>Actinomycetota</taxon>
        <taxon>Actinomycetes</taxon>
        <taxon>Kitasatosporales</taxon>
        <taxon>Streptomycetaceae</taxon>
        <taxon>Streptomyces</taxon>
    </lineage>
</organism>
<keyword evidence="1" id="KW-0812">Transmembrane</keyword>
<sequence length="885" mass="95826">MEADALTMSAAETLGAVGDVLAALWAAGLWAWANLWWLVIIAAALAAGWQMLQQRLAAKALAERTCVELVPSGQFSPGDEEIWRHGMQLIRAAGSGPWWTPRRARTLRVRLRADGSRPLAYRIEAPASARALLSRSPFGPRVTVSRAAPVADKKRTHVVRTVLALRGKPGSKLREVPLEPDPLQPLVDAVAGIRADLGDLAEVCVDLSPAPRWQLALRRQQIVAQARAEARREAVREARWLGTQSTSSLPAAVGRLLDPAAWKGTGRSPIVMPPRPRQVNRDRVLGKLAESAGLMRVQILVRCASDTEGRAEQLLALLNASMDVYAGVSRIGAQGVSIGPWRIGPDRWPWRPRFDARWATGLMRPAVGGWARIDELAGLLKPPTAAARVPVIEAQMPTYEPGKDLLPQGWYQGPDGRERLLATHEDDTLFEVQSGKAGWGKTMRAQVQAVASAHNGRGLAFVDPHGDSFTEVAPYLAHDEIMDRIHLFDLTIRGTDAMLACWNPLDMTGGQHPHEVTAAVVDAIAAALGWGDVTAPRALTILTKAVEALTAVNTAATTARARAGAGARARAAARARAGAGERQATLFQIRPLLTEPSFRQLVLKALDDEARRWWATSFPDIPKDALLTVLNPLDRLAASPVIRAFLGCPLSGYDIRRAMDERHVVWICPPGTGPTGRLLVSLMVRDFLRAGLSRRDLPARDRSSFRFYLDELISLDGAASTVLAEITEQLRKFGCRLHGMTQLLHRLSGSTRTALLQNASCLSTTAGSADAIAQITGEWGGKVTVADAAELERWWHYASFTVAGKRIGPLLVRGPALAEVFRRLARPRRTGALLHAAHANTGARPLNELTTQALAQTETVRAFLTTLPTAAATAGGTDDTQEQYA</sequence>
<dbReference type="Gene3D" id="3.40.50.300">
    <property type="entry name" value="P-loop containing nucleotide triphosphate hydrolases"/>
    <property type="match status" value="1"/>
</dbReference>
<evidence type="ECO:0000256" key="1">
    <source>
        <dbReference type="SAM" id="Phobius"/>
    </source>
</evidence>
<name>A0ABZ1RCG8_9ACTN</name>
<keyword evidence="1" id="KW-0472">Membrane</keyword>
<evidence type="ECO:0000313" key="3">
    <source>
        <dbReference type="Proteomes" id="UP001432075"/>
    </source>
</evidence>
<keyword evidence="3" id="KW-1185">Reference proteome</keyword>
<dbReference type="RefSeq" id="WP_328774868.1">
    <property type="nucleotide sequence ID" value="NZ_CP108057.1"/>
</dbReference>
<dbReference type="EMBL" id="CP108057">
    <property type="protein sequence ID" value="WUO44425.1"/>
    <property type="molecule type" value="Genomic_DNA"/>
</dbReference>
<protein>
    <submittedName>
        <fullName evidence="2">ATP/GTP-binding protein</fullName>
    </submittedName>
</protein>
<proteinExistence type="predicted"/>
<dbReference type="Proteomes" id="UP001432075">
    <property type="component" value="Chromosome"/>
</dbReference>